<keyword evidence="3" id="KW-1185">Reference proteome</keyword>
<protein>
    <submittedName>
        <fullName evidence="2">Uncharacterized protein</fullName>
    </submittedName>
</protein>
<proteinExistence type="predicted"/>
<evidence type="ECO:0000313" key="3">
    <source>
        <dbReference type="Proteomes" id="UP001301958"/>
    </source>
</evidence>
<comment type="caution">
    <text evidence="2">The sequence shown here is derived from an EMBL/GenBank/DDBJ whole genome shotgun (WGS) entry which is preliminary data.</text>
</comment>
<name>A0AAN7BQI6_9PEZI</name>
<accession>A0AAN7BQI6</accession>
<dbReference type="EMBL" id="MU865328">
    <property type="protein sequence ID" value="KAK4227669.1"/>
    <property type="molecule type" value="Genomic_DNA"/>
</dbReference>
<dbReference type="Proteomes" id="UP001301958">
    <property type="component" value="Unassembled WGS sequence"/>
</dbReference>
<dbReference type="AlphaFoldDB" id="A0AAN7BQI6"/>
<reference evidence="2" key="2">
    <citation type="submission" date="2023-05" db="EMBL/GenBank/DDBJ databases">
        <authorList>
            <consortium name="Lawrence Berkeley National Laboratory"/>
            <person name="Steindorff A."/>
            <person name="Hensen N."/>
            <person name="Bonometti L."/>
            <person name="Westerberg I."/>
            <person name="Brannstrom I.O."/>
            <person name="Guillou S."/>
            <person name="Cros-Aarteil S."/>
            <person name="Calhoun S."/>
            <person name="Haridas S."/>
            <person name="Kuo A."/>
            <person name="Mondo S."/>
            <person name="Pangilinan J."/>
            <person name="Riley R."/>
            <person name="Labutti K."/>
            <person name="Andreopoulos B."/>
            <person name="Lipzen A."/>
            <person name="Chen C."/>
            <person name="Yanf M."/>
            <person name="Daum C."/>
            <person name="Ng V."/>
            <person name="Clum A."/>
            <person name="Ohm R."/>
            <person name="Martin F."/>
            <person name="Silar P."/>
            <person name="Natvig D."/>
            <person name="Lalanne C."/>
            <person name="Gautier V."/>
            <person name="Ament-Velasquez S.L."/>
            <person name="Kruys A."/>
            <person name="Hutchinson M.I."/>
            <person name="Powell A.J."/>
            <person name="Barry K."/>
            <person name="Miller A.N."/>
            <person name="Grigoriev I.V."/>
            <person name="Debuchy R."/>
            <person name="Gladieux P."/>
            <person name="Thoren M.H."/>
            <person name="Johannesson H."/>
        </authorList>
    </citation>
    <scope>NUCLEOTIDE SEQUENCE</scope>
    <source>
        <strain evidence="2">CBS 990.96</strain>
    </source>
</reference>
<gene>
    <name evidence="2" type="ORF">QBC38DRAFT_184523</name>
</gene>
<reference evidence="2" key="1">
    <citation type="journal article" date="2023" name="Mol. Phylogenet. Evol.">
        <title>Genome-scale phylogeny and comparative genomics of the fungal order Sordariales.</title>
        <authorList>
            <person name="Hensen N."/>
            <person name="Bonometti L."/>
            <person name="Westerberg I."/>
            <person name="Brannstrom I.O."/>
            <person name="Guillou S."/>
            <person name="Cros-Aarteil S."/>
            <person name="Calhoun S."/>
            <person name="Haridas S."/>
            <person name="Kuo A."/>
            <person name="Mondo S."/>
            <person name="Pangilinan J."/>
            <person name="Riley R."/>
            <person name="LaButti K."/>
            <person name="Andreopoulos B."/>
            <person name="Lipzen A."/>
            <person name="Chen C."/>
            <person name="Yan M."/>
            <person name="Daum C."/>
            <person name="Ng V."/>
            <person name="Clum A."/>
            <person name="Steindorff A."/>
            <person name="Ohm R.A."/>
            <person name="Martin F."/>
            <person name="Silar P."/>
            <person name="Natvig D.O."/>
            <person name="Lalanne C."/>
            <person name="Gautier V."/>
            <person name="Ament-Velasquez S.L."/>
            <person name="Kruys A."/>
            <person name="Hutchinson M.I."/>
            <person name="Powell A.J."/>
            <person name="Barry K."/>
            <person name="Miller A.N."/>
            <person name="Grigoriev I.V."/>
            <person name="Debuchy R."/>
            <person name="Gladieux P."/>
            <person name="Hiltunen Thoren M."/>
            <person name="Johannesson H."/>
        </authorList>
    </citation>
    <scope>NUCLEOTIDE SEQUENCE</scope>
    <source>
        <strain evidence="2">CBS 990.96</strain>
    </source>
</reference>
<feature type="region of interest" description="Disordered" evidence="1">
    <location>
        <begin position="1"/>
        <end position="32"/>
    </location>
</feature>
<organism evidence="2 3">
    <name type="scientific">Podospora fimiseda</name>
    <dbReference type="NCBI Taxonomy" id="252190"/>
    <lineage>
        <taxon>Eukaryota</taxon>
        <taxon>Fungi</taxon>
        <taxon>Dikarya</taxon>
        <taxon>Ascomycota</taxon>
        <taxon>Pezizomycotina</taxon>
        <taxon>Sordariomycetes</taxon>
        <taxon>Sordariomycetidae</taxon>
        <taxon>Sordariales</taxon>
        <taxon>Podosporaceae</taxon>
        <taxon>Podospora</taxon>
    </lineage>
</organism>
<evidence type="ECO:0000256" key="1">
    <source>
        <dbReference type="SAM" id="MobiDB-lite"/>
    </source>
</evidence>
<evidence type="ECO:0000313" key="2">
    <source>
        <dbReference type="EMBL" id="KAK4227669.1"/>
    </source>
</evidence>
<sequence>MSGNPYDHAASTSRRRVRFATPEATQQPPPLAAPHPVVNMAGVHFDPPTASTQNGPRVHVYNPNSDITPAAALGNAHQAASYAQPCQGHYQNGGTAQYQPQYASTSQHHPQYTAATQHQGHYIPPIQPQQQYTAPAQPHYYQPHHQPQPVQAQIIPDPALGIGLTESQTLASTIRKAQQEGASIPGEIKPANDDEFKKCWVQEVNGVMTLMDKRVIDRMGNVKWVLGTRGEFIAVRGDRGPRV</sequence>